<evidence type="ECO:0008006" key="4">
    <source>
        <dbReference type="Google" id="ProtNLM"/>
    </source>
</evidence>
<evidence type="ECO:0000313" key="2">
    <source>
        <dbReference type="EMBL" id="QEG40931.1"/>
    </source>
</evidence>
<gene>
    <name evidence="2" type="ORF">UC8_29490</name>
</gene>
<accession>A0A5B9R3L2</accession>
<dbReference type="RefSeq" id="WP_068140286.1">
    <property type="nucleotide sequence ID" value="NZ_CP042914.1"/>
</dbReference>
<feature type="signal peptide" evidence="1">
    <location>
        <begin position="1"/>
        <end position="28"/>
    </location>
</feature>
<name>A0A5B9R3L2_9BACT</name>
<sequence precursor="true">MNTNWKARWGTALLALATLAVMASPSAAAPPNYLQVQGVEVLPQSLNPDGAVFVYDLRNPRNRWSGRGFGYVVVDHGNQLPEEEGCVPVEGGEFQYLSGWRFKHGFVVDGDICTTDDPDVYSVFLYMVTYQGETLLFYGELDHRPLNQFPPGLPTVEGRLYEGLLP</sequence>
<reference evidence="2 3" key="1">
    <citation type="submission" date="2019-08" db="EMBL/GenBank/DDBJ databases">
        <title>Deep-cultivation of Planctomycetes and their phenomic and genomic characterization uncovers novel biology.</title>
        <authorList>
            <person name="Wiegand S."/>
            <person name="Jogler M."/>
            <person name="Boedeker C."/>
            <person name="Pinto D."/>
            <person name="Vollmers J."/>
            <person name="Rivas-Marin E."/>
            <person name="Kohn T."/>
            <person name="Peeters S.H."/>
            <person name="Heuer A."/>
            <person name="Rast P."/>
            <person name="Oberbeckmann S."/>
            <person name="Bunk B."/>
            <person name="Jeske O."/>
            <person name="Meyerdierks A."/>
            <person name="Storesund J.E."/>
            <person name="Kallscheuer N."/>
            <person name="Luecker S."/>
            <person name="Lage O.M."/>
            <person name="Pohl T."/>
            <person name="Merkel B.J."/>
            <person name="Hornburger P."/>
            <person name="Mueller R.-W."/>
            <person name="Bruemmer F."/>
            <person name="Labrenz M."/>
            <person name="Spormann A.M."/>
            <person name="Op den Camp H."/>
            <person name="Overmann J."/>
            <person name="Amann R."/>
            <person name="Jetten M.S.M."/>
            <person name="Mascher T."/>
            <person name="Medema M.H."/>
            <person name="Devos D.P."/>
            <person name="Kaster A.-K."/>
            <person name="Ovreas L."/>
            <person name="Rohde M."/>
            <person name="Galperin M.Y."/>
            <person name="Jogler C."/>
        </authorList>
    </citation>
    <scope>NUCLEOTIDE SEQUENCE [LARGE SCALE GENOMIC DNA]</scope>
    <source>
        <strain evidence="2 3">UC8</strain>
    </source>
</reference>
<feature type="chain" id="PRO_5022695096" description="YHS domain protein" evidence="1">
    <location>
        <begin position="29"/>
        <end position="166"/>
    </location>
</feature>
<organism evidence="2 3">
    <name type="scientific">Roseimaritima ulvae</name>
    <dbReference type="NCBI Taxonomy" id="980254"/>
    <lineage>
        <taxon>Bacteria</taxon>
        <taxon>Pseudomonadati</taxon>
        <taxon>Planctomycetota</taxon>
        <taxon>Planctomycetia</taxon>
        <taxon>Pirellulales</taxon>
        <taxon>Pirellulaceae</taxon>
        <taxon>Roseimaritima</taxon>
    </lineage>
</organism>
<dbReference type="Proteomes" id="UP000325286">
    <property type="component" value="Chromosome"/>
</dbReference>
<dbReference type="KEGG" id="rul:UC8_29490"/>
<dbReference type="EMBL" id="CP042914">
    <property type="protein sequence ID" value="QEG40931.1"/>
    <property type="molecule type" value="Genomic_DNA"/>
</dbReference>
<dbReference type="AlphaFoldDB" id="A0A5B9R3L2"/>
<protein>
    <recommendedName>
        <fullName evidence="4">YHS domain protein</fullName>
    </recommendedName>
</protein>
<evidence type="ECO:0000313" key="3">
    <source>
        <dbReference type="Proteomes" id="UP000325286"/>
    </source>
</evidence>
<evidence type="ECO:0000256" key="1">
    <source>
        <dbReference type="SAM" id="SignalP"/>
    </source>
</evidence>
<keyword evidence="3" id="KW-1185">Reference proteome</keyword>
<proteinExistence type="predicted"/>
<keyword evidence="1" id="KW-0732">Signal</keyword>